<comment type="caution">
    <text evidence="1">The sequence shown here is derived from an EMBL/GenBank/DDBJ whole genome shotgun (WGS) entry which is preliminary data.</text>
</comment>
<dbReference type="NCBIfam" id="NF046062">
    <property type="entry name" value="citrull_CtlX"/>
    <property type="match status" value="1"/>
</dbReference>
<dbReference type="InterPro" id="IPR014541">
    <property type="entry name" value="Amdntrnsf_FN0238"/>
</dbReference>
<dbReference type="RefSeq" id="WP_301198816.1">
    <property type="nucleotide sequence ID" value="NZ_JAPDPI010000011.1"/>
</dbReference>
<gene>
    <name evidence="1" type="ORF">OM074_07380</name>
</gene>
<protein>
    <submittedName>
        <fullName evidence="1">Arginine deiminase-related protein</fullName>
    </submittedName>
</protein>
<dbReference type="AlphaFoldDB" id="A0AAE3SJ67"/>
<dbReference type="EMBL" id="JAPDPI010000011">
    <property type="protein sequence ID" value="MCW3805445.1"/>
    <property type="molecule type" value="Genomic_DNA"/>
</dbReference>
<name>A0AAE3SJ67_9BACT</name>
<dbReference type="Proteomes" id="UP001207408">
    <property type="component" value="Unassembled WGS sequence"/>
</dbReference>
<dbReference type="Gene3D" id="3.75.10.10">
    <property type="entry name" value="L-arginine/glycine Amidinotransferase, Chain A"/>
    <property type="match status" value="1"/>
</dbReference>
<dbReference type="Pfam" id="PF19420">
    <property type="entry name" value="DDAH_eukar"/>
    <property type="match status" value="1"/>
</dbReference>
<dbReference type="PANTHER" id="PTHR43224">
    <property type="entry name" value="AMIDINOTRANSFERASE"/>
    <property type="match status" value="1"/>
</dbReference>
<dbReference type="PIRSF" id="PIRSF028188">
    <property type="entry name" value="Amdntrnsf_FN0238"/>
    <property type="match status" value="1"/>
</dbReference>
<evidence type="ECO:0000313" key="2">
    <source>
        <dbReference type="Proteomes" id="UP001207408"/>
    </source>
</evidence>
<keyword evidence="2" id="KW-1185">Reference proteome</keyword>
<reference evidence="1" key="1">
    <citation type="submission" date="2022-10" db="EMBL/GenBank/DDBJ databases">
        <authorList>
            <person name="Yu W.X."/>
        </authorList>
    </citation>
    <scope>NUCLEOTIDE SEQUENCE</scope>
    <source>
        <strain evidence="1">D04</strain>
    </source>
</reference>
<sequence length="306" mass="34426">MKQSSSHIFLVRPANFGFNAETATSNAFQNKLNLDPGELKEKVLAEFDAYVEALRAKGVDVKVIQDTMDPVKPDAVFPNNWGSFHADGKVILYPMEAPNRRIEKRGDVIDEFKADYKVEELIDLSKYEKEGKFCEGTGSIIFDHIHKVAYACLSPRTDKDVFIEVCDLLNYKPVCFTSTDANGQEIYHTNVMMCVSEKFSVICLESIVNEEEKECVINTLEETGHEIVDITFEQMNHFAGNMLSVCNNKGDEFLAMSQSAYDVLTDDQKEAIETYCEMLPVNIKTIETIGGGSARCMISEVFTLKK</sequence>
<proteinExistence type="predicted"/>
<evidence type="ECO:0000313" key="1">
    <source>
        <dbReference type="EMBL" id="MCW3805445.1"/>
    </source>
</evidence>
<accession>A0AAE3SJ67</accession>
<dbReference type="SUPFAM" id="SSF55909">
    <property type="entry name" value="Pentein"/>
    <property type="match status" value="1"/>
</dbReference>
<organism evidence="1 2">
    <name type="scientific">Plebeiibacterium marinum</name>
    <dbReference type="NCBI Taxonomy" id="2992111"/>
    <lineage>
        <taxon>Bacteria</taxon>
        <taxon>Pseudomonadati</taxon>
        <taxon>Bacteroidota</taxon>
        <taxon>Bacteroidia</taxon>
        <taxon>Marinilabiliales</taxon>
        <taxon>Marinilabiliaceae</taxon>
        <taxon>Plebeiibacterium</taxon>
    </lineage>
</organism>
<dbReference type="PANTHER" id="PTHR43224:SF1">
    <property type="entry name" value="AMIDINOTRANSFERASE"/>
    <property type="match status" value="1"/>
</dbReference>